<proteinExistence type="predicted"/>
<organism evidence="3 4">
    <name type="scientific">Diplogelasinospora grovesii</name>
    <dbReference type="NCBI Taxonomy" id="303347"/>
    <lineage>
        <taxon>Eukaryota</taxon>
        <taxon>Fungi</taxon>
        <taxon>Dikarya</taxon>
        <taxon>Ascomycota</taxon>
        <taxon>Pezizomycotina</taxon>
        <taxon>Sordariomycetes</taxon>
        <taxon>Sordariomycetidae</taxon>
        <taxon>Sordariales</taxon>
        <taxon>Diplogelasinosporaceae</taxon>
        <taxon>Diplogelasinospora</taxon>
    </lineage>
</organism>
<sequence>MKTAAVLALAATLASAQVTINGDGSYTCAQPNAAYCGGDSLKTDIIIRCYGTSGTAGRCSDNLSGEPPVGNSIALCWQTSTTSGDAACEKNCVVYGGSGNANGTFTLPEDECKPTYTASSTSSATATSTSTSTSEGTTATSTSSSASGTVGSTTVETTDTTTVCPSSSTTIILSDSSSVSPTYSKNGTVVVTATSSGGPGLTTITSVFTPTGSATATPVGPKTSASAVSTAGAVVAQRVGGALGLVGAVAAYLL</sequence>
<comment type="caution">
    <text evidence="3">The sequence shown here is derived from an EMBL/GenBank/DDBJ whole genome shotgun (WGS) entry which is preliminary data.</text>
</comment>
<dbReference type="Proteomes" id="UP001303473">
    <property type="component" value="Unassembled WGS sequence"/>
</dbReference>
<name>A0AAN6SAJ3_9PEZI</name>
<evidence type="ECO:0000256" key="1">
    <source>
        <dbReference type="SAM" id="MobiDB-lite"/>
    </source>
</evidence>
<evidence type="ECO:0000313" key="4">
    <source>
        <dbReference type="Proteomes" id="UP001303473"/>
    </source>
</evidence>
<feature type="signal peptide" evidence="2">
    <location>
        <begin position="1"/>
        <end position="16"/>
    </location>
</feature>
<gene>
    <name evidence="3" type="ORF">QBC46DRAFT_62321</name>
</gene>
<evidence type="ECO:0000313" key="3">
    <source>
        <dbReference type="EMBL" id="KAK3945891.1"/>
    </source>
</evidence>
<evidence type="ECO:0000256" key="2">
    <source>
        <dbReference type="SAM" id="SignalP"/>
    </source>
</evidence>
<keyword evidence="2" id="KW-0732">Signal</keyword>
<feature type="region of interest" description="Disordered" evidence="1">
    <location>
        <begin position="116"/>
        <end position="167"/>
    </location>
</feature>
<accession>A0AAN6SAJ3</accession>
<protein>
    <submittedName>
        <fullName evidence="3">Uncharacterized protein</fullName>
    </submittedName>
</protein>
<reference evidence="4" key="1">
    <citation type="journal article" date="2023" name="Mol. Phylogenet. Evol.">
        <title>Genome-scale phylogeny and comparative genomics of the fungal order Sordariales.</title>
        <authorList>
            <person name="Hensen N."/>
            <person name="Bonometti L."/>
            <person name="Westerberg I."/>
            <person name="Brannstrom I.O."/>
            <person name="Guillou S."/>
            <person name="Cros-Aarteil S."/>
            <person name="Calhoun S."/>
            <person name="Haridas S."/>
            <person name="Kuo A."/>
            <person name="Mondo S."/>
            <person name="Pangilinan J."/>
            <person name="Riley R."/>
            <person name="LaButti K."/>
            <person name="Andreopoulos B."/>
            <person name="Lipzen A."/>
            <person name="Chen C."/>
            <person name="Yan M."/>
            <person name="Daum C."/>
            <person name="Ng V."/>
            <person name="Clum A."/>
            <person name="Steindorff A."/>
            <person name="Ohm R.A."/>
            <person name="Martin F."/>
            <person name="Silar P."/>
            <person name="Natvig D.O."/>
            <person name="Lalanne C."/>
            <person name="Gautier V."/>
            <person name="Ament-Velasquez S.L."/>
            <person name="Kruys A."/>
            <person name="Hutchinson M.I."/>
            <person name="Powell A.J."/>
            <person name="Barry K."/>
            <person name="Miller A.N."/>
            <person name="Grigoriev I.V."/>
            <person name="Debuchy R."/>
            <person name="Gladieux P."/>
            <person name="Hiltunen Thoren M."/>
            <person name="Johannesson H."/>
        </authorList>
    </citation>
    <scope>NUCLEOTIDE SEQUENCE [LARGE SCALE GENOMIC DNA]</scope>
    <source>
        <strain evidence="4">CBS 340.73</strain>
    </source>
</reference>
<dbReference type="AlphaFoldDB" id="A0AAN6SAJ3"/>
<keyword evidence="4" id="KW-1185">Reference proteome</keyword>
<dbReference type="EMBL" id="MU853753">
    <property type="protein sequence ID" value="KAK3945891.1"/>
    <property type="molecule type" value="Genomic_DNA"/>
</dbReference>
<feature type="chain" id="PRO_5043025683" evidence="2">
    <location>
        <begin position="17"/>
        <end position="254"/>
    </location>
</feature>